<sequence length="19" mass="2284">MPNICDRNQHPQQSNFDHC</sequence>
<organism evidence="1">
    <name type="scientific">Rhizophora mucronata</name>
    <name type="common">Asiatic mangrove</name>
    <dbReference type="NCBI Taxonomy" id="61149"/>
    <lineage>
        <taxon>Eukaryota</taxon>
        <taxon>Viridiplantae</taxon>
        <taxon>Streptophyta</taxon>
        <taxon>Embryophyta</taxon>
        <taxon>Tracheophyta</taxon>
        <taxon>Spermatophyta</taxon>
        <taxon>Magnoliopsida</taxon>
        <taxon>eudicotyledons</taxon>
        <taxon>Gunneridae</taxon>
        <taxon>Pentapetalae</taxon>
        <taxon>rosids</taxon>
        <taxon>fabids</taxon>
        <taxon>Malpighiales</taxon>
        <taxon>Rhizophoraceae</taxon>
        <taxon>Rhizophora</taxon>
    </lineage>
</organism>
<protein>
    <submittedName>
        <fullName evidence="1">Uncharacterized protein</fullName>
    </submittedName>
</protein>
<accession>A0A2P2J0A5</accession>
<dbReference type="AlphaFoldDB" id="A0A2P2J0A5"/>
<name>A0A2P2J0A5_RHIMU</name>
<proteinExistence type="predicted"/>
<dbReference type="EMBL" id="GGEC01006410">
    <property type="protein sequence ID" value="MBW86893.1"/>
    <property type="molecule type" value="Transcribed_RNA"/>
</dbReference>
<reference evidence="1" key="1">
    <citation type="submission" date="2018-02" db="EMBL/GenBank/DDBJ databases">
        <title>Rhizophora mucronata_Transcriptome.</title>
        <authorList>
            <person name="Meera S.P."/>
            <person name="Sreeshan A."/>
            <person name="Augustine A."/>
        </authorList>
    </citation>
    <scope>NUCLEOTIDE SEQUENCE</scope>
    <source>
        <tissue evidence="1">Leaf</tissue>
    </source>
</reference>
<evidence type="ECO:0000313" key="1">
    <source>
        <dbReference type="EMBL" id="MBW86893.1"/>
    </source>
</evidence>